<dbReference type="InterPro" id="IPR010994">
    <property type="entry name" value="RuvA_2-like"/>
</dbReference>
<keyword evidence="1" id="KW-1133">Transmembrane helix</keyword>
<proteinExistence type="predicted"/>
<accession>A0A0T5ZX89</accession>
<gene>
    <name evidence="2" type="ORF">XU08_C0004G0029</name>
</gene>
<dbReference type="GO" id="GO:0015627">
    <property type="term" value="C:type II protein secretion system complex"/>
    <property type="evidence" value="ECO:0007669"/>
    <property type="project" value="TreeGrafter"/>
</dbReference>
<evidence type="ECO:0000313" key="3">
    <source>
        <dbReference type="Proteomes" id="UP000051297"/>
    </source>
</evidence>
<dbReference type="InterPro" id="IPR051675">
    <property type="entry name" value="Endo/Exo/Phosphatase_dom_1"/>
</dbReference>
<dbReference type="SUPFAM" id="SSF47781">
    <property type="entry name" value="RuvA domain 2-like"/>
    <property type="match status" value="1"/>
</dbReference>
<dbReference type="EMBL" id="LDXK01000004">
    <property type="protein sequence ID" value="KRT67318.1"/>
    <property type="molecule type" value="Genomic_DNA"/>
</dbReference>
<evidence type="ECO:0000313" key="2">
    <source>
        <dbReference type="EMBL" id="KRT67318.1"/>
    </source>
</evidence>
<dbReference type="InterPro" id="IPR004509">
    <property type="entry name" value="Competence_ComEA_HhH"/>
</dbReference>
<name>A0A0T5ZX89_UNCKA</name>
<dbReference type="PANTHER" id="PTHR21180:SF32">
    <property type="entry name" value="ENDONUCLEASE_EXONUCLEASE_PHOSPHATASE FAMILY DOMAIN-CONTAINING PROTEIN 1"/>
    <property type="match status" value="1"/>
</dbReference>
<reference evidence="2 3" key="1">
    <citation type="submission" date="2015-05" db="EMBL/GenBank/DDBJ databases">
        <title>Critical biogeochemical functions in the subsurface are associated with bacteria from new phyla and little studied lineages.</title>
        <authorList>
            <person name="Hug L.A."/>
            <person name="Thomas B.C."/>
            <person name="Sharon I."/>
            <person name="Brown C.T."/>
            <person name="Sharma R."/>
            <person name="Hettich R.L."/>
            <person name="Wilkins M.J."/>
            <person name="Williams K.H."/>
            <person name="Singh A."/>
            <person name="Banfield J.F."/>
        </authorList>
    </citation>
    <scope>NUCLEOTIDE SEQUENCE [LARGE SCALE GENOMIC DNA]</scope>
    <source>
        <strain evidence="2">CSP1-7</strain>
    </source>
</reference>
<dbReference type="Proteomes" id="UP000051297">
    <property type="component" value="Unassembled WGS sequence"/>
</dbReference>
<evidence type="ECO:0000256" key="1">
    <source>
        <dbReference type="SAM" id="Phobius"/>
    </source>
</evidence>
<dbReference type="Pfam" id="PF12836">
    <property type="entry name" value="HHH_3"/>
    <property type="match status" value="1"/>
</dbReference>
<dbReference type="Gene3D" id="1.10.150.280">
    <property type="entry name" value="AF1531-like domain"/>
    <property type="match status" value="1"/>
</dbReference>
<keyword evidence="1" id="KW-0472">Membrane</keyword>
<organism evidence="2 3">
    <name type="scientific">candidate division WWE3 bacterium CSP1-7</name>
    <dbReference type="NCBI Taxonomy" id="1576480"/>
    <lineage>
        <taxon>Bacteria</taxon>
        <taxon>Katanobacteria</taxon>
    </lineage>
</organism>
<dbReference type="AlphaFoldDB" id="A0A0T5ZX89"/>
<dbReference type="PANTHER" id="PTHR21180">
    <property type="entry name" value="ENDONUCLEASE/EXONUCLEASE/PHOSPHATASE FAMILY DOMAIN-CONTAINING PROTEIN 1"/>
    <property type="match status" value="1"/>
</dbReference>
<comment type="caution">
    <text evidence="2">The sequence shown here is derived from an EMBL/GenBank/DDBJ whole genome shotgun (WGS) entry which is preliminary data.</text>
</comment>
<dbReference type="STRING" id="1576480.XU08_C0004G0029"/>
<feature type="transmembrane region" description="Helical" evidence="1">
    <location>
        <begin position="20"/>
        <end position="39"/>
    </location>
</feature>
<dbReference type="GO" id="GO:0015628">
    <property type="term" value="P:protein secretion by the type II secretion system"/>
    <property type="evidence" value="ECO:0007669"/>
    <property type="project" value="TreeGrafter"/>
</dbReference>
<dbReference type="NCBIfam" id="TIGR00426">
    <property type="entry name" value="competence protein ComEA helix-hairpin-helix repeat region"/>
    <property type="match status" value="1"/>
</dbReference>
<protein>
    <submittedName>
        <fullName evidence="2">Helix-hairpin-helix repeat-containing competence protein ComEA, competence protein ComEA</fullName>
    </submittedName>
</protein>
<sequence length="134" mass="14266">MNLNELMTRLKTEPMRGVYIVVLSGAILLGSGISLGVGISQLNTSRPNLQAQGFSPAPSQTDLVAEPAESFPININTASATDLESLPKIGSVIAQRIIDYRKKNGPFKTISEIQNVSGIGPKTYAQINGLITVK</sequence>
<keyword evidence="1" id="KW-0812">Transmembrane</keyword>